<keyword evidence="4 5" id="KW-0963">Cytoplasm</keyword>
<dbReference type="Gene3D" id="1.10.10.10">
    <property type="entry name" value="Winged helix-like DNA-binding domain superfamily/Winged helix DNA-binding domain"/>
    <property type="match status" value="1"/>
</dbReference>
<evidence type="ECO:0000259" key="7">
    <source>
        <dbReference type="Pfam" id="PF21982"/>
    </source>
</evidence>
<accession>A0ABV8R2D3</accession>
<keyword evidence="9" id="KW-1185">Reference proteome</keyword>
<evidence type="ECO:0000256" key="1">
    <source>
        <dbReference type="ARBA" id="ARBA00004496"/>
    </source>
</evidence>
<dbReference type="RefSeq" id="WP_230066158.1">
    <property type="nucleotide sequence ID" value="NZ_BAABLL010000010.1"/>
</dbReference>
<name>A0ABV8R2D3_9MICC</name>
<feature type="domain" description="RecX second three-helical" evidence="6">
    <location>
        <begin position="66"/>
        <end position="107"/>
    </location>
</feature>
<dbReference type="PANTHER" id="PTHR33602">
    <property type="entry name" value="REGULATORY PROTEIN RECX FAMILY PROTEIN"/>
    <property type="match status" value="1"/>
</dbReference>
<organism evidence="8 9">
    <name type="scientific">Arthrobacter cryoconiti</name>
    <dbReference type="NCBI Taxonomy" id="748907"/>
    <lineage>
        <taxon>Bacteria</taxon>
        <taxon>Bacillati</taxon>
        <taxon>Actinomycetota</taxon>
        <taxon>Actinomycetes</taxon>
        <taxon>Micrococcales</taxon>
        <taxon>Micrococcaceae</taxon>
        <taxon>Arthrobacter</taxon>
    </lineage>
</organism>
<evidence type="ECO:0000313" key="8">
    <source>
        <dbReference type="EMBL" id="MFC4266592.1"/>
    </source>
</evidence>
<proteinExistence type="inferred from homology"/>
<dbReference type="Proteomes" id="UP001595773">
    <property type="component" value="Unassembled WGS sequence"/>
</dbReference>
<dbReference type="InterPro" id="IPR053926">
    <property type="entry name" value="RecX_HTH_1st"/>
</dbReference>
<evidence type="ECO:0000259" key="6">
    <source>
        <dbReference type="Pfam" id="PF02631"/>
    </source>
</evidence>
<dbReference type="InterPro" id="IPR036388">
    <property type="entry name" value="WH-like_DNA-bd_sf"/>
</dbReference>
<gene>
    <name evidence="5" type="primary">recX</name>
    <name evidence="8" type="ORF">ACFOW9_13355</name>
</gene>
<evidence type="ECO:0000256" key="2">
    <source>
        <dbReference type="ARBA" id="ARBA00009695"/>
    </source>
</evidence>
<sequence>MSMKRPAPELDPDANPASVARAIVLRQLTNSPKSRHQLEQKLVERHIPGEVSQAVLDRFEEVKLIDDAEFALLWVRSRSQYKSMARSALKRELAERGIAPELIEDALGQITQEAEDAGAEELVRKKLRSSVDLADRDEREKYTRRWVAMLARKGYNPSSAFTVVGKVIDQALADETP</sequence>
<dbReference type="Pfam" id="PF21982">
    <property type="entry name" value="RecX_HTH1"/>
    <property type="match status" value="1"/>
</dbReference>
<dbReference type="InterPro" id="IPR053924">
    <property type="entry name" value="RecX_HTH_2nd"/>
</dbReference>
<comment type="subcellular location">
    <subcellularLocation>
        <location evidence="1 5">Cytoplasm</location>
    </subcellularLocation>
</comment>
<reference evidence="9" key="1">
    <citation type="journal article" date="2019" name="Int. J. Syst. Evol. Microbiol.">
        <title>The Global Catalogue of Microorganisms (GCM) 10K type strain sequencing project: providing services to taxonomists for standard genome sequencing and annotation.</title>
        <authorList>
            <consortium name="The Broad Institute Genomics Platform"/>
            <consortium name="The Broad Institute Genome Sequencing Center for Infectious Disease"/>
            <person name="Wu L."/>
            <person name="Ma J."/>
        </authorList>
    </citation>
    <scope>NUCLEOTIDE SEQUENCE [LARGE SCALE GENOMIC DNA]</scope>
    <source>
        <strain evidence="9">CGMCC 1.10698</strain>
    </source>
</reference>
<feature type="domain" description="RecX first three-helical" evidence="7">
    <location>
        <begin position="20"/>
        <end position="58"/>
    </location>
</feature>
<dbReference type="Pfam" id="PF02631">
    <property type="entry name" value="RecX_HTH2"/>
    <property type="match status" value="1"/>
</dbReference>
<dbReference type="PANTHER" id="PTHR33602:SF1">
    <property type="entry name" value="REGULATORY PROTEIN RECX FAMILY PROTEIN"/>
    <property type="match status" value="1"/>
</dbReference>
<evidence type="ECO:0000313" key="9">
    <source>
        <dbReference type="Proteomes" id="UP001595773"/>
    </source>
</evidence>
<comment type="similarity">
    <text evidence="2 5">Belongs to the RecX family.</text>
</comment>
<comment type="caution">
    <text evidence="8">The sequence shown here is derived from an EMBL/GenBank/DDBJ whole genome shotgun (WGS) entry which is preliminary data.</text>
</comment>
<evidence type="ECO:0000256" key="5">
    <source>
        <dbReference type="HAMAP-Rule" id="MF_01114"/>
    </source>
</evidence>
<evidence type="ECO:0000256" key="3">
    <source>
        <dbReference type="ARBA" id="ARBA00018111"/>
    </source>
</evidence>
<dbReference type="HAMAP" id="MF_01114">
    <property type="entry name" value="RecX"/>
    <property type="match status" value="1"/>
</dbReference>
<protein>
    <recommendedName>
        <fullName evidence="3 5">Regulatory protein RecX</fullName>
    </recommendedName>
</protein>
<dbReference type="EMBL" id="JBHSCQ010000022">
    <property type="protein sequence ID" value="MFC4266592.1"/>
    <property type="molecule type" value="Genomic_DNA"/>
</dbReference>
<evidence type="ECO:0000256" key="4">
    <source>
        <dbReference type="ARBA" id="ARBA00022490"/>
    </source>
</evidence>
<comment type="function">
    <text evidence="5">Modulates RecA activity.</text>
</comment>
<dbReference type="InterPro" id="IPR003783">
    <property type="entry name" value="Regulatory_RecX"/>
</dbReference>